<dbReference type="GO" id="GO:0003978">
    <property type="term" value="F:UDP-glucose 4-epimerase activity"/>
    <property type="evidence" value="ECO:0007669"/>
    <property type="project" value="UniProtKB-EC"/>
</dbReference>
<proteinExistence type="inferred from homology"/>
<dbReference type="Proteomes" id="UP000253958">
    <property type="component" value="Chromosome"/>
</dbReference>
<dbReference type="GO" id="GO:0033499">
    <property type="term" value="P:galactose catabolic process via UDP-galactose, Leloir pathway"/>
    <property type="evidence" value="ECO:0007669"/>
    <property type="project" value="TreeGrafter"/>
</dbReference>
<evidence type="ECO:0000256" key="5">
    <source>
        <dbReference type="ARBA" id="ARBA00013189"/>
    </source>
</evidence>
<dbReference type="InterPro" id="IPR036291">
    <property type="entry name" value="NAD(P)-bd_dom_sf"/>
</dbReference>
<comment type="catalytic activity">
    <reaction evidence="1">
        <text>UDP-alpha-D-glucose = UDP-alpha-D-galactose</text>
        <dbReference type="Rhea" id="RHEA:22168"/>
        <dbReference type="ChEBI" id="CHEBI:58885"/>
        <dbReference type="ChEBI" id="CHEBI:66914"/>
        <dbReference type="EC" id="5.1.3.2"/>
    </reaction>
</comment>
<dbReference type="Gene3D" id="3.40.50.720">
    <property type="entry name" value="NAD(P)-binding Rossmann-like Domain"/>
    <property type="match status" value="1"/>
</dbReference>
<keyword evidence="7" id="KW-0520">NAD</keyword>
<accession>A0A3M9JYQ0</accession>
<protein>
    <recommendedName>
        <fullName evidence="6">UDP-glucose 4-epimerase</fullName>
        <ecNumber evidence="5">5.1.3.2</ecNumber>
    </recommendedName>
    <alternativeName>
        <fullName evidence="11">Galactowaldenase</fullName>
    </alternativeName>
    <alternativeName>
        <fullName evidence="10">UDP-galactose 4-epimerase</fullName>
    </alternativeName>
</protein>
<evidence type="ECO:0000256" key="6">
    <source>
        <dbReference type="ARBA" id="ARBA00018569"/>
    </source>
</evidence>
<evidence type="ECO:0000256" key="11">
    <source>
        <dbReference type="ARBA" id="ARBA00033067"/>
    </source>
</evidence>
<dbReference type="PANTHER" id="PTHR43725:SF53">
    <property type="entry name" value="UDP-ARABINOSE 4-EPIMERASE 1"/>
    <property type="match status" value="1"/>
</dbReference>
<sequence>MKILVTGGAGYIGSVVAHSLLASGHEVVIVDDLSTGYADNLPTGVKFHEISIHDVDQAFTQRDGFDGIVHLAGKIEVGESVVRPELYWQTNIVGTLNLLDFARRARISRFVFSSTCSMYDSSGMAPLTETTAVRPASPYAHSKHMVDTVLESEARAHGLAAVSLRYANAAGAVDRLGERHEPESHLIPIVLQVAAGRRPHLMLYGTDYPTPDGTCVRDYIHVSDLAAAHLLALQHAVPYQHEIYNLGNGNGFSNLEVIETARAVTGHPIPVHVADRRAGDAVVSVASSEKARTRLGWVPARPELADIIGDAWAFAKSHEIEERS</sequence>
<dbReference type="EMBL" id="CP031263">
    <property type="protein sequence ID" value="AXH94539.1"/>
    <property type="molecule type" value="Genomic_DNA"/>
</dbReference>
<comment type="pathway">
    <text evidence="3">Carbohydrate metabolism; galactose metabolism.</text>
</comment>
<evidence type="ECO:0000256" key="7">
    <source>
        <dbReference type="ARBA" id="ARBA00023027"/>
    </source>
</evidence>
<dbReference type="NCBIfam" id="TIGR01179">
    <property type="entry name" value="galE"/>
    <property type="match status" value="1"/>
</dbReference>
<dbReference type="Pfam" id="PF01370">
    <property type="entry name" value="Epimerase"/>
    <property type="match status" value="1"/>
</dbReference>
<comment type="similarity">
    <text evidence="4">Belongs to the NAD(P)-dependent epimerase/dehydratase family.</text>
</comment>
<reference evidence="12 13" key="1">
    <citation type="submission" date="2018-07" db="EMBL/GenBank/DDBJ databases">
        <authorList>
            <person name="Ye Y."/>
        </authorList>
    </citation>
    <scope>NUCLEOTIDE SEQUENCE [LARGE SCALE GENOMIC DNA]</scope>
    <source>
        <strain evidence="13">H14(2018)</strain>
    </source>
</reference>
<dbReference type="InterPro" id="IPR005886">
    <property type="entry name" value="UDP_G4E"/>
</dbReference>
<evidence type="ECO:0000256" key="9">
    <source>
        <dbReference type="ARBA" id="ARBA00023277"/>
    </source>
</evidence>
<gene>
    <name evidence="12" type="primary">galE</name>
    <name evidence="12" type="ORF">DVH21_17160</name>
</gene>
<evidence type="ECO:0000313" key="12">
    <source>
        <dbReference type="EMBL" id="AXH94539.1"/>
    </source>
</evidence>
<evidence type="ECO:0000313" key="13">
    <source>
        <dbReference type="Proteomes" id="UP000253958"/>
    </source>
</evidence>
<dbReference type="UniPathway" id="UPA00214"/>
<evidence type="ECO:0000256" key="1">
    <source>
        <dbReference type="ARBA" id="ARBA00000083"/>
    </source>
</evidence>
<dbReference type="EC" id="5.1.3.2" evidence="5"/>
<dbReference type="PANTHER" id="PTHR43725">
    <property type="entry name" value="UDP-GLUCOSE 4-EPIMERASE"/>
    <property type="match status" value="1"/>
</dbReference>
<evidence type="ECO:0000256" key="8">
    <source>
        <dbReference type="ARBA" id="ARBA00023235"/>
    </source>
</evidence>
<reference evidence="12 13" key="2">
    <citation type="submission" date="2018-08" db="EMBL/GenBank/DDBJ databases">
        <title>Streptomyces kandeliansis sp. nov., an endophytic bacterium isolated from mangrove plant.</title>
        <authorList>
            <person name="Wang R."/>
        </authorList>
    </citation>
    <scope>NUCLEOTIDE SEQUENCE [LARGE SCALE GENOMIC DNA]</scope>
    <source>
        <strain evidence="13">H14(2018)</strain>
    </source>
</reference>
<dbReference type="InterPro" id="IPR001509">
    <property type="entry name" value="Epimerase_deHydtase"/>
</dbReference>
<dbReference type="SUPFAM" id="SSF51735">
    <property type="entry name" value="NAD(P)-binding Rossmann-fold domains"/>
    <property type="match status" value="1"/>
</dbReference>
<dbReference type="RefSeq" id="WP_041799221.1">
    <property type="nucleotide sequence ID" value="NZ_CBDRJL010000069.1"/>
</dbReference>
<comment type="cofactor">
    <cofactor evidence="2">
        <name>NAD(+)</name>
        <dbReference type="ChEBI" id="CHEBI:57540"/>
    </cofactor>
</comment>
<name>A0A3M9JYQ0_9ACTN</name>
<dbReference type="AlphaFoldDB" id="A0A3M9JYQ0"/>
<evidence type="ECO:0000256" key="10">
    <source>
        <dbReference type="ARBA" id="ARBA00031367"/>
    </source>
</evidence>
<evidence type="ECO:0000256" key="4">
    <source>
        <dbReference type="ARBA" id="ARBA00007637"/>
    </source>
</evidence>
<dbReference type="Gene3D" id="3.90.25.10">
    <property type="entry name" value="UDP-galactose 4-epimerase, domain 1"/>
    <property type="match status" value="1"/>
</dbReference>
<evidence type="ECO:0000256" key="2">
    <source>
        <dbReference type="ARBA" id="ARBA00001911"/>
    </source>
</evidence>
<keyword evidence="8 12" id="KW-0413">Isomerase</keyword>
<organism evidence="12 13">
    <name type="scientific">Micromonospora aurantiaca</name>
    <name type="common">nom. illeg.</name>
    <dbReference type="NCBI Taxonomy" id="47850"/>
    <lineage>
        <taxon>Bacteria</taxon>
        <taxon>Bacillati</taxon>
        <taxon>Actinomycetota</taxon>
        <taxon>Actinomycetes</taxon>
        <taxon>Micromonosporales</taxon>
        <taxon>Micromonosporaceae</taxon>
        <taxon>Micromonospora</taxon>
    </lineage>
</organism>
<keyword evidence="9" id="KW-0119">Carbohydrate metabolism</keyword>
<evidence type="ECO:0000256" key="3">
    <source>
        <dbReference type="ARBA" id="ARBA00004947"/>
    </source>
</evidence>